<dbReference type="GeneID" id="19309351"/>
<feature type="region of interest" description="Disordered" evidence="1">
    <location>
        <begin position="24"/>
        <end position="55"/>
    </location>
</feature>
<proteinExistence type="predicted"/>
<gene>
    <name evidence="2" type="ORF">GLOTRDRAFT_91994</name>
</gene>
<name>S7RV48_GLOTA</name>
<accession>S7RV48</accession>
<dbReference type="AlphaFoldDB" id="S7RV48"/>
<protein>
    <submittedName>
        <fullName evidence="2">Uncharacterized protein</fullName>
    </submittedName>
</protein>
<dbReference type="KEGG" id="gtr:GLOTRDRAFT_91994"/>
<evidence type="ECO:0000313" key="2">
    <source>
        <dbReference type="EMBL" id="EPQ58645.1"/>
    </source>
</evidence>
<keyword evidence="3" id="KW-1185">Reference proteome</keyword>
<dbReference type="RefSeq" id="XP_007863766.1">
    <property type="nucleotide sequence ID" value="XM_007865575.1"/>
</dbReference>
<reference evidence="2 3" key="1">
    <citation type="journal article" date="2012" name="Science">
        <title>The Paleozoic origin of enzymatic lignin decomposition reconstructed from 31 fungal genomes.</title>
        <authorList>
            <person name="Floudas D."/>
            <person name="Binder M."/>
            <person name="Riley R."/>
            <person name="Barry K."/>
            <person name="Blanchette R.A."/>
            <person name="Henrissat B."/>
            <person name="Martinez A.T."/>
            <person name="Otillar R."/>
            <person name="Spatafora J.W."/>
            <person name="Yadav J.S."/>
            <person name="Aerts A."/>
            <person name="Benoit I."/>
            <person name="Boyd A."/>
            <person name="Carlson A."/>
            <person name="Copeland A."/>
            <person name="Coutinho P.M."/>
            <person name="de Vries R.P."/>
            <person name="Ferreira P."/>
            <person name="Findley K."/>
            <person name="Foster B."/>
            <person name="Gaskell J."/>
            <person name="Glotzer D."/>
            <person name="Gorecki P."/>
            <person name="Heitman J."/>
            <person name="Hesse C."/>
            <person name="Hori C."/>
            <person name="Igarashi K."/>
            <person name="Jurgens J.A."/>
            <person name="Kallen N."/>
            <person name="Kersten P."/>
            <person name="Kohler A."/>
            <person name="Kuees U."/>
            <person name="Kumar T.K.A."/>
            <person name="Kuo A."/>
            <person name="LaButti K."/>
            <person name="Larrondo L.F."/>
            <person name="Lindquist E."/>
            <person name="Ling A."/>
            <person name="Lombard V."/>
            <person name="Lucas S."/>
            <person name="Lundell T."/>
            <person name="Martin R."/>
            <person name="McLaughlin D.J."/>
            <person name="Morgenstern I."/>
            <person name="Morin E."/>
            <person name="Murat C."/>
            <person name="Nagy L.G."/>
            <person name="Nolan M."/>
            <person name="Ohm R.A."/>
            <person name="Patyshakuliyeva A."/>
            <person name="Rokas A."/>
            <person name="Ruiz-Duenas F.J."/>
            <person name="Sabat G."/>
            <person name="Salamov A."/>
            <person name="Samejima M."/>
            <person name="Schmutz J."/>
            <person name="Slot J.C."/>
            <person name="St John F."/>
            <person name="Stenlid J."/>
            <person name="Sun H."/>
            <person name="Sun S."/>
            <person name="Syed K."/>
            <person name="Tsang A."/>
            <person name="Wiebenga A."/>
            <person name="Young D."/>
            <person name="Pisabarro A."/>
            <person name="Eastwood D.C."/>
            <person name="Martin F."/>
            <person name="Cullen D."/>
            <person name="Grigoriev I.V."/>
            <person name="Hibbett D.S."/>
        </authorList>
    </citation>
    <scope>NUCLEOTIDE SEQUENCE [LARGE SCALE GENOMIC DNA]</scope>
    <source>
        <strain evidence="2 3">ATCC 11539</strain>
    </source>
</reference>
<feature type="compositionally biased region" description="Low complexity" evidence="1">
    <location>
        <begin position="31"/>
        <end position="46"/>
    </location>
</feature>
<dbReference type="HOGENOM" id="CLU_797066_0_0_1"/>
<evidence type="ECO:0000313" key="3">
    <source>
        <dbReference type="Proteomes" id="UP000030669"/>
    </source>
</evidence>
<dbReference type="Proteomes" id="UP000030669">
    <property type="component" value="Unassembled WGS sequence"/>
</dbReference>
<organism evidence="2 3">
    <name type="scientific">Gloeophyllum trabeum (strain ATCC 11539 / FP-39264 / Madison 617)</name>
    <name type="common">Brown rot fungus</name>
    <dbReference type="NCBI Taxonomy" id="670483"/>
    <lineage>
        <taxon>Eukaryota</taxon>
        <taxon>Fungi</taxon>
        <taxon>Dikarya</taxon>
        <taxon>Basidiomycota</taxon>
        <taxon>Agaricomycotina</taxon>
        <taxon>Agaricomycetes</taxon>
        <taxon>Gloeophyllales</taxon>
        <taxon>Gloeophyllaceae</taxon>
        <taxon>Gloeophyllum</taxon>
    </lineage>
</organism>
<dbReference type="EMBL" id="KB469298">
    <property type="protein sequence ID" value="EPQ58645.1"/>
    <property type="molecule type" value="Genomic_DNA"/>
</dbReference>
<evidence type="ECO:0000256" key="1">
    <source>
        <dbReference type="SAM" id="MobiDB-lite"/>
    </source>
</evidence>
<sequence>MSQVDMILPVSYFTDSPAHCAQSSAWKTQRTAGTAAPPSSPPGIASQDNPGRMGRCTRRLSSSSLPDFILTVLIASSGGGTFSSSAQGPDARRFATPCYTLPFDASWPAIPPVASLALSKKDRSHIKPDMIRGHESYRALIPHPALFSGGLHCLDAYLTLAVYLTARAAGSLPLLPLSPPRSWPWPYRTEDRRRGFTGSQTVRLLYMRALGAPRLMLSRTVFLDVDQVWPSRESSDPPDGPRFLKSLAFWQGSGEWHVITQVGMQGPEALGGYRMGWSAVLPVTCQEKVESLRASKTSDRISATLRGETQRSTGRLQLGIPVMRGDGERSHLGMYLNIPRAPWHCNTL</sequence>